<dbReference type="Pfam" id="PF02705">
    <property type="entry name" value="K_trans"/>
    <property type="match status" value="1"/>
</dbReference>
<keyword evidence="15" id="KW-1185">Reference proteome</keyword>
<keyword evidence="8 10" id="KW-0406">Ion transport</keyword>
<feature type="transmembrane region" description="Helical" evidence="10">
    <location>
        <begin position="352"/>
        <end position="372"/>
    </location>
</feature>
<feature type="transmembrane region" description="Helical" evidence="10">
    <location>
        <begin position="74"/>
        <end position="95"/>
    </location>
</feature>
<evidence type="ECO:0000256" key="1">
    <source>
        <dbReference type="ARBA" id="ARBA00004141"/>
    </source>
</evidence>
<dbReference type="Proteomes" id="UP001314263">
    <property type="component" value="Unassembled WGS sequence"/>
</dbReference>
<feature type="region of interest" description="Disordered" evidence="11">
    <location>
        <begin position="1"/>
        <end position="48"/>
    </location>
</feature>
<accession>A0AAV1I254</accession>
<evidence type="ECO:0000259" key="13">
    <source>
        <dbReference type="Pfam" id="PF22776"/>
    </source>
</evidence>
<evidence type="ECO:0000256" key="7">
    <source>
        <dbReference type="ARBA" id="ARBA00022989"/>
    </source>
</evidence>
<keyword evidence="3" id="KW-0813">Transport</keyword>
<feature type="transmembrane region" description="Helical" evidence="10">
    <location>
        <begin position="205"/>
        <end position="224"/>
    </location>
</feature>
<dbReference type="Pfam" id="PF22776">
    <property type="entry name" value="K_trans_C"/>
    <property type="match status" value="1"/>
</dbReference>
<evidence type="ECO:0000256" key="5">
    <source>
        <dbReference type="ARBA" id="ARBA00022692"/>
    </source>
</evidence>
<evidence type="ECO:0000256" key="11">
    <source>
        <dbReference type="SAM" id="MobiDB-lite"/>
    </source>
</evidence>
<dbReference type="PANTHER" id="PTHR30540:SF83">
    <property type="entry name" value="K+ POTASSIUM TRANSPORTER"/>
    <property type="match status" value="1"/>
</dbReference>
<reference evidence="14 15" key="1">
    <citation type="submission" date="2023-10" db="EMBL/GenBank/DDBJ databases">
        <authorList>
            <person name="Maclean D."/>
            <person name="Macfadyen A."/>
        </authorList>
    </citation>
    <scope>NUCLEOTIDE SEQUENCE [LARGE SCALE GENOMIC DNA]</scope>
</reference>
<dbReference type="EMBL" id="CAUYUE010000004">
    <property type="protein sequence ID" value="CAK0764143.1"/>
    <property type="molecule type" value="Genomic_DNA"/>
</dbReference>
<evidence type="ECO:0000313" key="15">
    <source>
        <dbReference type="Proteomes" id="UP001314263"/>
    </source>
</evidence>
<dbReference type="InterPro" id="IPR003855">
    <property type="entry name" value="K+_transporter"/>
</dbReference>
<sequence length="771" mass="83593">MAASLPQNSALNVDSVSPGDPQEAQAARPPKLVADLSGPHHRRGSVSLHTDADLESNIKDQLAAKATWSATLALAYRSIGIIYGDIGTSPLYVYASTFTSSPSQDDVVGLASLIFWTITLVVVGKYILLVLMADDHGEGGTFALYSLIARYAHISTPSGGSPNSSDLHLSRYTSNSMLENSQRHRPKSVAERAGHMLRQSGFARLLLLMLVLLATSMIIGDGVLTPAISVISAISGIEQASPNITNSTIVGVTCAILVLLFAGQRFGTSKVGFTFAPIVIVWFTANVMVNLYNIIVYYPGIFKALSPHYLFLFFIRNGFSGWVALGGTLLCVTGSEALYADLGHFSKTAIRLGFLTVAYPSLVITYLGQAAYLMVNPDNYATTFYSCIPSPVYWPVFVVAVLAAIVASQAMISGAFSIVRQSINLGCFPRLNIRHTSEKFAGQIYIPAVNWTLMVLSIAVVAGFQSSTAIGNGYGVAVTFVFLITTNLFFLASMVVFNINPLYTWPIYALFLLIDGAYLSANLFKFLTGGWFPIALSAVVFLISSIWFYGRQRKSEYSKEHAQYLESVLHLPDSGASDGDAGKAATLGGSRVPLTVAGTEEALVRVPGVALLFSDTVTEVPAVFTHMLRNLPAMYETVILVTVRFVPVSRVLPEERFLFRPLSNAPGFHRAVARYGYQDRVDLGWGFAETLMRKMAAAVTPLGVSPPETQDSKIVYIMGNTSCEPKPDSPCVRRMILEYGYNPLAAVTRSRNAAWNVPKARLIEFGLVFEV</sequence>
<feature type="domain" description="K+ potassium transporter integral membrane" evidence="12">
    <location>
        <begin position="75"/>
        <end position="569"/>
    </location>
</feature>
<feature type="transmembrane region" description="Helical" evidence="10">
    <location>
        <begin position="275"/>
        <end position="299"/>
    </location>
</feature>
<evidence type="ECO:0000256" key="4">
    <source>
        <dbReference type="ARBA" id="ARBA00022538"/>
    </source>
</evidence>
<dbReference type="InterPro" id="IPR053952">
    <property type="entry name" value="K_trans_C"/>
</dbReference>
<comment type="subcellular location">
    <subcellularLocation>
        <location evidence="1 10">Membrane</location>
        <topology evidence="1 10">Multi-pass membrane protein</topology>
    </subcellularLocation>
</comment>
<feature type="transmembrane region" description="Helical" evidence="10">
    <location>
        <begin position="474"/>
        <end position="498"/>
    </location>
</feature>
<keyword evidence="9 10" id="KW-0472">Membrane</keyword>
<keyword evidence="5 10" id="KW-0812">Transmembrane</keyword>
<keyword evidence="7 10" id="KW-1133">Transmembrane helix</keyword>
<organism evidence="14 15">
    <name type="scientific">Coccomyxa viridis</name>
    <dbReference type="NCBI Taxonomy" id="1274662"/>
    <lineage>
        <taxon>Eukaryota</taxon>
        <taxon>Viridiplantae</taxon>
        <taxon>Chlorophyta</taxon>
        <taxon>core chlorophytes</taxon>
        <taxon>Trebouxiophyceae</taxon>
        <taxon>Trebouxiophyceae incertae sedis</taxon>
        <taxon>Coccomyxaceae</taxon>
        <taxon>Coccomyxa</taxon>
    </lineage>
</organism>
<dbReference type="NCBIfam" id="TIGR00794">
    <property type="entry name" value="kup"/>
    <property type="match status" value="1"/>
</dbReference>
<feature type="transmembrane region" description="Helical" evidence="10">
    <location>
        <begin position="319"/>
        <end position="340"/>
    </location>
</feature>
<keyword evidence="6 10" id="KW-0630">Potassium</keyword>
<comment type="function">
    <text evidence="10">Potassium transporter.</text>
</comment>
<dbReference type="PANTHER" id="PTHR30540">
    <property type="entry name" value="OSMOTIC STRESS POTASSIUM TRANSPORTER"/>
    <property type="match status" value="1"/>
</dbReference>
<feature type="compositionally biased region" description="Polar residues" evidence="11">
    <location>
        <begin position="1"/>
        <end position="15"/>
    </location>
</feature>
<feature type="transmembrane region" description="Helical" evidence="10">
    <location>
        <begin position="244"/>
        <end position="263"/>
    </location>
</feature>
<evidence type="ECO:0000256" key="9">
    <source>
        <dbReference type="ARBA" id="ARBA00023136"/>
    </source>
</evidence>
<keyword evidence="4 10" id="KW-0633">Potassium transport</keyword>
<name>A0AAV1I254_9CHLO</name>
<dbReference type="AlphaFoldDB" id="A0AAV1I254"/>
<evidence type="ECO:0000259" key="12">
    <source>
        <dbReference type="Pfam" id="PF02705"/>
    </source>
</evidence>
<dbReference type="GO" id="GO:0016020">
    <property type="term" value="C:membrane"/>
    <property type="evidence" value="ECO:0007669"/>
    <property type="project" value="UniProtKB-SubCell"/>
</dbReference>
<gene>
    <name evidence="14" type="ORF">CVIRNUC_003128</name>
</gene>
<evidence type="ECO:0000256" key="10">
    <source>
        <dbReference type="RuleBase" id="RU321113"/>
    </source>
</evidence>
<comment type="caution">
    <text evidence="14">The sequence shown here is derived from an EMBL/GenBank/DDBJ whole genome shotgun (WGS) entry which is preliminary data.</text>
</comment>
<feature type="transmembrane region" description="Helical" evidence="10">
    <location>
        <begin position="530"/>
        <end position="549"/>
    </location>
</feature>
<protein>
    <recommendedName>
        <fullName evidence="10">Potassium transporter</fullName>
    </recommendedName>
</protein>
<feature type="domain" description="K+ potassium transporter C-terminal" evidence="13">
    <location>
        <begin position="607"/>
        <end position="770"/>
    </location>
</feature>
<evidence type="ECO:0000256" key="2">
    <source>
        <dbReference type="ARBA" id="ARBA00008440"/>
    </source>
</evidence>
<dbReference type="InterPro" id="IPR053951">
    <property type="entry name" value="K_trans_N"/>
</dbReference>
<evidence type="ECO:0000256" key="6">
    <source>
        <dbReference type="ARBA" id="ARBA00022958"/>
    </source>
</evidence>
<proteinExistence type="inferred from homology"/>
<comment type="similarity">
    <text evidence="2 10">Belongs to the HAK/KUP transporter (TC 2.A.72.3) family.</text>
</comment>
<evidence type="ECO:0000313" key="14">
    <source>
        <dbReference type="EMBL" id="CAK0764143.1"/>
    </source>
</evidence>
<dbReference type="GO" id="GO:0015079">
    <property type="term" value="F:potassium ion transmembrane transporter activity"/>
    <property type="evidence" value="ECO:0007669"/>
    <property type="project" value="UniProtKB-UniRule"/>
</dbReference>
<feature type="transmembrane region" description="Helical" evidence="10">
    <location>
        <begin position="440"/>
        <end position="462"/>
    </location>
</feature>
<feature type="transmembrane region" description="Helical" evidence="10">
    <location>
        <begin position="505"/>
        <end position="524"/>
    </location>
</feature>
<evidence type="ECO:0000256" key="8">
    <source>
        <dbReference type="ARBA" id="ARBA00023065"/>
    </source>
</evidence>
<feature type="transmembrane region" description="Helical" evidence="10">
    <location>
        <begin position="392"/>
        <end position="419"/>
    </location>
</feature>
<evidence type="ECO:0000256" key="3">
    <source>
        <dbReference type="ARBA" id="ARBA00022448"/>
    </source>
</evidence>
<feature type="transmembrane region" description="Helical" evidence="10">
    <location>
        <begin position="107"/>
        <end position="128"/>
    </location>
</feature>